<comment type="caution">
    <text evidence="2">The sequence shown here is derived from an EMBL/GenBank/DDBJ whole genome shotgun (WGS) entry which is preliminary data.</text>
</comment>
<dbReference type="AlphaFoldDB" id="A0A5B0M1G3"/>
<evidence type="ECO:0000256" key="1">
    <source>
        <dbReference type="SAM" id="MobiDB-lite"/>
    </source>
</evidence>
<sequence length="122" mass="13458">MNQIIYGNNDDSTINFPQGYGQSSRSSSQPEGNTHDSDEDLEVANHRQLFGDAPVEDTDRVCADLQKKLALDPDHLKITLLTSKRINLNIKSIVDNGKKADFGGDKERSIGNTKDTIEVAKI</sequence>
<keyword evidence="3" id="KW-1185">Reference proteome</keyword>
<gene>
    <name evidence="2" type="ORF">PGT21_011618</name>
</gene>
<dbReference type="Proteomes" id="UP000324748">
    <property type="component" value="Unassembled WGS sequence"/>
</dbReference>
<name>A0A5B0M1G3_PUCGR</name>
<feature type="compositionally biased region" description="Polar residues" evidence="1">
    <location>
        <begin position="1"/>
        <end position="22"/>
    </location>
</feature>
<evidence type="ECO:0000313" key="3">
    <source>
        <dbReference type="Proteomes" id="UP000324748"/>
    </source>
</evidence>
<organism evidence="2 3">
    <name type="scientific">Puccinia graminis f. sp. tritici</name>
    <dbReference type="NCBI Taxonomy" id="56615"/>
    <lineage>
        <taxon>Eukaryota</taxon>
        <taxon>Fungi</taxon>
        <taxon>Dikarya</taxon>
        <taxon>Basidiomycota</taxon>
        <taxon>Pucciniomycotina</taxon>
        <taxon>Pucciniomycetes</taxon>
        <taxon>Pucciniales</taxon>
        <taxon>Pucciniaceae</taxon>
        <taxon>Puccinia</taxon>
    </lineage>
</organism>
<evidence type="ECO:0000313" key="2">
    <source>
        <dbReference type="EMBL" id="KAA1070411.1"/>
    </source>
</evidence>
<protein>
    <submittedName>
        <fullName evidence="2">Uncharacterized protein</fullName>
    </submittedName>
</protein>
<feature type="region of interest" description="Disordered" evidence="1">
    <location>
        <begin position="1"/>
        <end position="41"/>
    </location>
</feature>
<dbReference type="EMBL" id="VSWC01000171">
    <property type="protein sequence ID" value="KAA1070411.1"/>
    <property type="molecule type" value="Genomic_DNA"/>
</dbReference>
<accession>A0A5B0M1G3</accession>
<reference evidence="2 3" key="1">
    <citation type="submission" date="2019-05" db="EMBL/GenBank/DDBJ databases">
        <title>Emergence of the Ug99 lineage of the wheat stem rust pathogen through somatic hybridization.</title>
        <authorList>
            <person name="Li F."/>
            <person name="Upadhyaya N.M."/>
            <person name="Sperschneider J."/>
            <person name="Matny O."/>
            <person name="Nguyen-Phuc H."/>
            <person name="Mago R."/>
            <person name="Raley C."/>
            <person name="Miller M.E."/>
            <person name="Silverstein K.A.T."/>
            <person name="Henningsen E."/>
            <person name="Hirsch C.D."/>
            <person name="Visser B."/>
            <person name="Pretorius Z.A."/>
            <person name="Steffenson B.J."/>
            <person name="Schwessinger B."/>
            <person name="Dodds P.N."/>
            <person name="Figueroa M."/>
        </authorList>
    </citation>
    <scope>NUCLEOTIDE SEQUENCE [LARGE SCALE GENOMIC DNA]</scope>
    <source>
        <strain evidence="2">21-0</strain>
    </source>
</reference>
<proteinExistence type="predicted"/>